<keyword evidence="2" id="KW-1185">Reference proteome</keyword>
<dbReference type="AlphaFoldDB" id="A0AA88E2Q8"/>
<accession>A0AA88E2Q8</accession>
<name>A0AA88E2Q8_FICCA</name>
<reference evidence="1" key="1">
    <citation type="submission" date="2023-07" db="EMBL/GenBank/DDBJ databases">
        <title>draft genome sequence of fig (Ficus carica).</title>
        <authorList>
            <person name="Takahashi T."/>
            <person name="Nishimura K."/>
        </authorList>
    </citation>
    <scope>NUCLEOTIDE SEQUENCE</scope>
</reference>
<evidence type="ECO:0000313" key="2">
    <source>
        <dbReference type="Proteomes" id="UP001187192"/>
    </source>
</evidence>
<dbReference type="Proteomes" id="UP001187192">
    <property type="component" value="Unassembled WGS sequence"/>
</dbReference>
<gene>
    <name evidence="1" type="ORF">TIFTF001_035663</name>
</gene>
<comment type="caution">
    <text evidence="1">The sequence shown here is derived from an EMBL/GenBank/DDBJ whole genome shotgun (WGS) entry which is preliminary data.</text>
</comment>
<dbReference type="EMBL" id="BTGU01000342">
    <property type="protein sequence ID" value="GMN66596.1"/>
    <property type="molecule type" value="Genomic_DNA"/>
</dbReference>
<evidence type="ECO:0000313" key="1">
    <source>
        <dbReference type="EMBL" id="GMN66596.1"/>
    </source>
</evidence>
<proteinExistence type="predicted"/>
<organism evidence="1 2">
    <name type="scientific">Ficus carica</name>
    <name type="common">Common fig</name>
    <dbReference type="NCBI Taxonomy" id="3494"/>
    <lineage>
        <taxon>Eukaryota</taxon>
        <taxon>Viridiplantae</taxon>
        <taxon>Streptophyta</taxon>
        <taxon>Embryophyta</taxon>
        <taxon>Tracheophyta</taxon>
        <taxon>Spermatophyta</taxon>
        <taxon>Magnoliopsida</taxon>
        <taxon>eudicotyledons</taxon>
        <taxon>Gunneridae</taxon>
        <taxon>Pentapetalae</taxon>
        <taxon>rosids</taxon>
        <taxon>fabids</taxon>
        <taxon>Rosales</taxon>
        <taxon>Moraceae</taxon>
        <taxon>Ficeae</taxon>
        <taxon>Ficus</taxon>
    </lineage>
</organism>
<protein>
    <submittedName>
        <fullName evidence="1">Uncharacterized protein</fullName>
    </submittedName>
</protein>
<sequence>MAGSYGGEEQEILLMHGSRTTLAKVLENGFMVMIAYQVFVNMPSNA</sequence>